<gene>
    <name evidence="1" type="ORF">CVIRNUC_006235</name>
</gene>
<dbReference type="EMBL" id="CAUYUE010000008">
    <property type="protein sequence ID" value="CAK0783040.1"/>
    <property type="molecule type" value="Genomic_DNA"/>
</dbReference>
<dbReference type="PROSITE" id="PS00092">
    <property type="entry name" value="N6_MTASE"/>
    <property type="match status" value="1"/>
</dbReference>
<evidence type="ECO:0008006" key="3">
    <source>
        <dbReference type="Google" id="ProtNLM"/>
    </source>
</evidence>
<dbReference type="InterPro" id="IPR029063">
    <property type="entry name" value="SAM-dependent_MTases_sf"/>
</dbReference>
<dbReference type="Gene3D" id="3.40.50.150">
    <property type="entry name" value="Vaccinia Virus protein VP39"/>
    <property type="match status" value="1"/>
</dbReference>
<dbReference type="Proteomes" id="UP001314263">
    <property type="component" value="Unassembled WGS sequence"/>
</dbReference>
<dbReference type="InterPro" id="IPR002052">
    <property type="entry name" value="DNA_methylase_N6_adenine_CS"/>
</dbReference>
<accession>A0AAV1I947</accession>
<reference evidence="1 2" key="1">
    <citation type="submission" date="2023-10" db="EMBL/GenBank/DDBJ databases">
        <authorList>
            <person name="Maclean D."/>
            <person name="Macfadyen A."/>
        </authorList>
    </citation>
    <scope>NUCLEOTIDE SEQUENCE [LARGE SCALE GENOMIC DNA]</scope>
</reference>
<keyword evidence="2" id="KW-1185">Reference proteome</keyword>
<dbReference type="GO" id="GO:0032259">
    <property type="term" value="P:methylation"/>
    <property type="evidence" value="ECO:0007669"/>
    <property type="project" value="InterPro"/>
</dbReference>
<name>A0AAV1I947_9CHLO</name>
<evidence type="ECO:0000313" key="1">
    <source>
        <dbReference type="EMBL" id="CAK0783040.1"/>
    </source>
</evidence>
<protein>
    <recommendedName>
        <fullName evidence="3">Methyltransferase</fullName>
    </recommendedName>
</protein>
<dbReference type="AlphaFoldDB" id="A0AAV1I947"/>
<sequence length="215" mass="23812">MYFKIVYMQIIEFGTGDGSPVIHALETWGQYTGVIHGFEISPSAATAARHSAAAHGVSNQYKVLNSCFFKGLEQLRPSTLVANPPYVAAPDNDIMMPALHGGVDGANLTRDLMSLGLDKVMLLISSYSNPVETLQHARRQGYILRDFMVTAMPFGKYSSEPKVMRWITQMKDERKAFFSPRTYLLAGVLLVKPSTGLRQQKDLTDEVLAVMTALH</sequence>
<organism evidence="1 2">
    <name type="scientific">Coccomyxa viridis</name>
    <dbReference type="NCBI Taxonomy" id="1274662"/>
    <lineage>
        <taxon>Eukaryota</taxon>
        <taxon>Viridiplantae</taxon>
        <taxon>Chlorophyta</taxon>
        <taxon>core chlorophytes</taxon>
        <taxon>Trebouxiophyceae</taxon>
        <taxon>Trebouxiophyceae incertae sedis</taxon>
        <taxon>Coccomyxaceae</taxon>
        <taxon>Coccomyxa</taxon>
    </lineage>
</organism>
<dbReference type="GO" id="GO:0008168">
    <property type="term" value="F:methyltransferase activity"/>
    <property type="evidence" value="ECO:0007669"/>
    <property type="project" value="InterPro"/>
</dbReference>
<proteinExistence type="predicted"/>
<dbReference type="SUPFAM" id="SSF53335">
    <property type="entry name" value="S-adenosyl-L-methionine-dependent methyltransferases"/>
    <property type="match status" value="1"/>
</dbReference>
<comment type="caution">
    <text evidence="1">The sequence shown here is derived from an EMBL/GenBank/DDBJ whole genome shotgun (WGS) entry which is preliminary data.</text>
</comment>
<evidence type="ECO:0000313" key="2">
    <source>
        <dbReference type="Proteomes" id="UP001314263"/>
    </source>
</evidence>
<dbReference type="GO" id="GO:0003676">
    <property type="term" value="F:nucleic acid binding"/>
    <property type="evidence" value="ECO:0007669"/>
    <property type="project" value="InterPro"/>
</dbReference>